<organism evidence="3 4">
    <name type="scientific">Paramecium pentaurelia</name>
    <dbReference type="NCBI Taxonomy" id="43138"/>
    <lineage>
        <taxon>Eukaryota</taxon>
        <taxon>Sar</taxon>
        <taxon>Alveolata</taxon>
        <taxon>Ciliophora</taxon>
        <taxon>Intramacronucleata</taxon>
        <taxon>Oligohymenophorea</taxon>
        <taxon>Peniculida</taxon>
        <taxon>Parameciidae</taxon>
        <taxon>Paramecium</taxon>
    </lineage>
</organism>
<dbReference type="PANTHER" id="PTHR46069">
    <property type="entry name" value="TUBULIN TYROSINE LIGASE"/>
    <property type="match status" value="1"/>
</dbReference>
<evidence type="ECO:0000313" key="3">
    <source>
        <dbReference type="EMBL" id="CAD8210931.1"/>
    </source>
</evidence>
<dbReference type="PROSITE" id="PS50975">
    <property type="entry name" value="ATP_GRASP"/>
    <property type="match status" value="1"/>
</dbReference>
<evidence type="ECO:0000259" key="2">
    <source>
        <dbReference type="PROSITE" id="PS50975"/>
    </source>
</evidence>
<reference evidence="3" key="1">
    <citation type="submission" date="2021-01" db="EMBL/GenBank/DDBJ databases">
        <authorList>
            <consortium name="Genoscope - CEA"/>
            <person name="William W."/>
        </authorList>
    </citation>
    <scope>NUCLEOTIDE SEQUENCE</scope>
</reference>
<keyword evidence="4" id="KW-1185">Reference proteome</keyword>
<feature type="domain" description="ATP-grasp" evidence="2">
    <location>
        <begin position="279"/>
        <end position="537"/>
    </location>
</feature>
<name>A0A8S1YBE0_9CILI</name>
<keyword evidence="1" id="KW-0067">ATP-binding</keyword>
<evidence type="ECO:0000256" key="1">
    <source>
        <dbReference type="PROSITE-ProRule" id="PRU00409"/>
    </source>
</evidence>
<dbReference type="PANTHER" id="PTHR46069:SF1">
    <property type="entry name" value="CHROMOSOME UNDETERMINED SCAFFOLD_125, WHOLE GENOME SHOTGUN SEQUENCE"/>
    <property type="match status" value="1"/>
</dbReference>
<dbReference type="PROSITE" id="PS51221">
    <property type="entry name" value="TTL"/>
    <property type="match status" value="1"/>
</dbReference>
<sequence length="565" mass="66811">MKKCLLKIRREIRKIKNGKRNSNGMDKVMIILSKTHSSKIHGRSLHDQLLLLYIKMNLPQVKVKDVQQIDTARFTRFIQNQMSALPHLNNPKQLAIALASKYIKLKDQPKLTQSVILGKDVRSNDQNKVVPLPTLLKNNYIYFLGTGNNHQVVQRVLSKRNEWISTNNKNDSLINFRWQQTQKGYQYDRLLQSNKIKQAVNHFEFHSEISQKSNLFRNLQQYCEENQLDILSFVPLTFVLDFTTEKADIWLLQFLQYYENNAPQSIKLHDSQNKFYIIRRQLNTYMQITDKIIQINKSKIPSTFYGHEYLWILKPTQYNRGRGIHVIKDLDQMTHLLDQYISGKQQMKDGQIIKSKQFVIQKYLEKPLLINNRKFDIRVWGLLNQDLEFFFFEQGYIRMASEEYTTKNVLNQYVHLTNNAIQKYSPNYGKLEDGNQLSFDQAATYFKNKGDFYKQIVENIKQISLKAFQSVRKKINVLGRRYCFEIFGLDFMIDDDFKVWLIEINSNPCLEESSPLLQKLIPRMLDDAFSLTLDQIFPITKKQIVFSVPNYSDNHNMWQKLGKLQ</sequence>
<dbReference type="Pfam" id="PF03133">
    <property type="entry name" value="TTL"/>
    <property type="match status" value="1"/>
</dbReference>
<dbReference type="Proteomes" id="UP000689195">
    <property type="component" value="Unassembled WGS sequence"/>
</dbReference>
<dbReference type="OrthoDB" id="202825at2759"/>
<comment type="caution">
    <text evidence="3">The sequence shown here is derived from an EMBL/GenBank/DDBJ whole genome shotgun (WGS) entry which is preliminary data.</text>
</comment>
<keyword evidence="1" id="KW-0547">Nucleotide-binding</keyword>
<protein>
    <recommendedName>
        <fullName evidence="2">ATP-grasp domain-containing protein</fullName>
    </recommendedName>
</protein>
<gene>
    <name evidence="3" type="ORF">PPENT_87.1.T1610069</name>
</gene>
<dbReference type="InterPro" id="IPR011761">
    <property type="entry name" value="ATP-grasp"/>
</dbReference>
<dbReference type="GO" id="GO:0046872">
    <property type="term" value="F:metal ion binding"/>
    <property type="evidence" value="ECO:0007669"/>
    <property type="project" value="InterPro"/>
</dbReference>
<accession>A0A8S1YBE0</accession>
<proteinExistence type="predicted"/>
<dbReference type="EMBL" id="CAJJDO010000161">
    <property type="protein sequence ID" value="CAD8210931.1"/>
    <property type="molecule type" value="Genomic_DNA"/>
</dbReference>
<dbReference type="AlphaFoldDB" id="A0A8S1YBE0"/>
<dbReference type="InterPro" id="IPR004344">
    <property type="entry name" value="TTL/TTLL_fam"/>
</dbReference>
<evidence type="ECO:0000313" key="4">
    <source>
        <dbReference type="Proteomes" id="UP000689195"/>
    </source>
</evidence>
<dbReference type="GO" id="GO:0005524">
    <property type="term" value="F:ATP binding"/>
    <property type="evidence" value="ECO:0007669"/>
    <property type="project" value="UniProtKB-UniRule"/>
</dbReference>